<dbReference type="Gene3D" id="3.30.565.10">
    <property type="entry name" value="Histidine kinase-like ATPase, C-terminal domain"/>
    <property type="match status" value="1"/>
</dbReference>
<evidence type="ECO:0000313" key="2">
    <source>
        <dbReference type="Ensembl" id="ENSPNYP00000028455.1"/>
    </source>
</evidence>
<reference evidence="2" key="1">
    <citation type="submission" date="2023-09" db="UniProtKB">
        <authorList>
            <consortium name="Ensembl"/>
        </authorList>
    </citation>
    <scope>IDENTIFICATION</scope>
</reference>
<dbReference type="GO" id="GO:0032300">
    <property type="term" value="C:mismatch repair complex"/>
    <property type="evidence" value="ECO:0007669"/>
    <property type="project" value="InterPro"/>
</dbReference>
<dbReference type="AlphaFoldDB" id="A0A3B4GZV5"/>
<dbReference type="SUPFAM" id="SSF55874">
    <property type="entry name" value="ATPase domain of HSP90 chaperone/DNA topoisomerase II/histidine kinase"/>
    <property type="match status" value="1"/>
</dbReference>
<dbReference type="GO" id="GO:0140664">
    <property type="term" value="F:ATP-dependent DNA damage sensor activity"/>
    <property type="evidence" value="ECO:0007669"/>
    <property type="project" value="InterPro"/>
</dbReference>
<dbReference type="GO" id="GO:0016887">
    <property type="term" value="F:ATP hydrolysis activity"/>
    <property type="evidence" value="ECO:0007669"/>
    <property type="project" value="InterPro"/>
</dbReference>
<dbReference type="STRING" id="303518.ENSPNYP00000028455"/>
<comment type="similarity">
    <text evidence="1">Belongs to the DNA mismatch repair MutL/HexB family.</text>
</comment>
<dbReference type="InterPro" id="IPR014762">
    <property type="entry name" value="DNA_mismatch_repair_CS"/>
</dbReference>
<dbReference type="PANTHER" id="PTHR10073:SF47">
    <property type="entry name" value="DNA MISMATCH REPAIR PROTEIN MLH3"/>
    <property type="match status" value="1"/>
</dbReference>
<sequence length="112" mass="12200">MIKCLPKEVQGKLRSGVAIPSLQQCVEELILNSIDAGATCVGVRMDMEAFKIQVIDNGAGMSAEDMACVGNRYHTSKCTSVADLDNLRWYGFRGEALASLPIAEVKLFHCFC</sequence>
<name>A0A3B4GZV5_9CICH</name>
<dbReference type="PANTHER" id="PTHR10073">
    <property type="entry name" value="DNA MISMATCH REPAIR PROTEIN MLH, PMS, MUTL"/>
    <property type="match status" value="1"/>
</dbReference>
<accession>A0A3B4GZV5</accession>
<dbReference type="InterPro" id="IPR036890">
    <property type="entry name" value="HATPase_C_sf"/>
</dbReference>
<evidence type="ECO:0000256" key="1">
    <source>
        <dbReference type="ARBA" id="ARBA00006082"/>
    </source>
</evidence>
<dbReference type="PROSITE" id="PS00058">
    <property type="entry name" value="DNA_MISMATCH_REPAIR_1"/>
    <property type="match status" value="1"/>
</dbReference>
<evidence type="ECO:0008006" key="3">
    <source>
        <dbReference type="Google" id="ProtNLM"/>
    </source>
</evidence>
<protein>
    <recommendedName>
        <fullName evidence="3">Histidine kinase/HSP90-like ATPase domain-containing protein</fullName>
    </recommendedName>
</protein>
<dbReference type="InterPro" id="IPR038973">
    <property type="entry name" value="MutL/Mlh/Pms-like"/>
</dbReference>
<proteinExistence type="inferred from homology"/>
<dbReference type="Pfam" id="PF13589">
    <property type="entry name" value="HATPase_c_3"/>
    <property type="match status" value="1"/>
</dbReference>
<organism evidence="2">
    <name type="scientific">Pundamilia nyererei</name>
    <dbReference type="NCBI Taxonomy" id="303518"/>
    <lineage>
        <taxon>Eukaryota</taxon>
        <taxon>Metazoa</taxon>
        <taxon>Chordata</taxon>
        <taxon>Craniata</taxon>
        <taxon>Vertebrata</taxon>
        <taxon>Euteleostomi</taxon>
        <taxon>Actinopterygii</taxon>
        <taxon>Neopterygii</taxon>
        <taxon>Teleostei</taxon>
        <taxon>Neoteleostei</taxon>
        <taxon>Acanthomorphata</taxon>
        <taxon>Ovalentaria</taxon>
        <taxon>Cichlomorphae</taxon>
        <taxon>Cichliformes</taxon>
        <taxon>Cichlidae</taxon>
        <taxon>African cichlids</taxon>
        <taxon>Pseudocrenilabrinae</taxon>
        <taxon>Haplochromini</taxon>
        <taxon>Pundamilia</taxon>
    </lineage>
</organism>
<dbReference type="Ensembl" id="ENSPNYT00000029149.1">
    <property type="protein sequence ID" value="ENSPNYP00000028455.1"/>
    <property type="gene ID" value="ENSPNYG00000021432.1"/>
</dbReference>
<dbReference type="GeneTree" id="ENSGT00800000124176"/>
<dbReference type="GO" id="GO:0006298">
    <property type="term" value="P:mismatch repair"/>
    <property type="evidence" value="ECO:0007669"/>
    <property type="project" value="InterPro"/>
</dbReference>